<dbReference type="NCBIfam" id="TIGR02800">
    <property type="entry name" value="propeller_TolB"/>
    <property type="match status" value="1"/>
</dbReference>
<evidence type="ECO:0000313" key="9">
    <source>
        <dbReference type="Proteomes" id="UP000247609"/>
    </source>
</evidence>
<keyword evidence="10" id="KW-1185">Reference proteome</keyword>
<comment type="function">
    <text evidence="5">Part of the Tol-Pal system, which plays a role in outer membrane invagination during cell division and is important for maintaining outer membrane integrity.</text>
</comment>
<dbReference type="AlphaFoldDB" id="A0A318QAX0"/>
<comment type="similarity">
    <text evidence="2 5">Belongs to the TolB family.</text>
</comment>
<dbReference type="InterPro" id="IPR011659">
    <property type="entry name" value="WD40"/>
</dbReference>
<evidence type="ECO:0000256" key="4">
    <source>
        <dbReference type="ARBA" id="ARBA00022764"/>
    </source>
</evidence>
<evidence type="ECO:0000256" key="3">
    <source>
        <dbReference type="ARBA" id="ARBA00022729"/>
    </source>
</evidence>
<sequence>MSPSVKPLIPDADADRMAAAFGRRGVMGAGIAGGLLATPLFAPFGTAHAQSAAPDAEITVDQARTAPIPIVIPSLGNGIGQQITDVISADLGNCGLFRPIAASLPAGRPDFATYKAMGARALVSGRAENQGSSIRVEFRLWDVTTGSQIQGTAYTASSQDWRRIAHVIADVIYTRLLGEKGYFNSRIAYIALSGPRSHQTRRLAIMDQDGADSRYLTSGQWDTLTPRFNPANSELAFMSYINNRPRVYLFNLNTGQQRILGEFSGMSFAPRFSPNGAAVVLSVTRGSGSDLYTVELSNMSRRQLTSSGAIDTSPCYSPDGSQIVFNSDRGGSPQLYVMPATGGDAKRISYGHGHYGSPVWSPRGDLIAFSRIANGSFSLGVMAPDGTGERILTEGFTVESPTFCPNGRVLAFCRQSAAHAGGAGFTSGISSIDITGFHERALPVGSSSDPTWSPLNQ</sequence>
<keyword evidence="4 5" id="KW-0574">Periplasm</keyword>
<keyword evidence="5" id="KW-0131">Cell cycle</keyword>
<evidence type="ECO:0000313" key="7">
    <source>
        <dbReference type="EMBL" id="PYD47357.1"/>
    </source>
</evidence>
<dbReference type="SUPFAM" id="SSF69304">
    <property type="entry name" value="Tricorn protease N-terminal domain"/>
    <property type="match status" value="1"/>
</dbReference>
<reference evidence="8 9" key="1">
    <citation type="submission" date="2017-07" db="EMBL/GenBank/DDBJ databases">
        <title>A draft genome sequence of Komagataeibacter sp. T5K1.</title>
        <authorList>
            <person name="Skraban J."/>
            <person name="Cleenwerck I."/>
            <person name="Vandamme P."/>
            <person name="Trcek J."/>
        </authorList>
    </citation>
    <scope>NUCLEOTIDE SEQUENCE [LARGE SCALE GENOMIC DNA]</scope>
    <source>
        <strain evidence="8 9">T5K1</strain>
    </source>
</reference>
<dbReference type="PANTHER" id="PTHR36842:SF1">
    <property type="entry name" value="PROTEIN TOLB"/>
    <property type="match status" value="1"/>
</dbReference>
<evidence type="ECO:0000313" key="8">
    <source>
        <dbReference type="EMBL" id="PYD76075.1"/>
    </source>
</evidence>
<dbReference type="PANTHER" id="PTHR36842">
    <property type="entry name" value="PROTEIN TOLB HOMOLOG"/>
    <property type="match status" value="1"/>
</dbReference>
<dbReference type="GO" id="GO:0051301">
    <property type="term" value="P:cell division"/>
    <property type="evidence" value="ECO:0007669"/>
    <property type="project" value="UniProtKB-UniRule"/>
</dbReference>
<dbReference type="Gene3D" id="2.120.10.30">
    <property type="entry name" value="TolB, C-terminal domain"/>
    <property type="match status" value="1"/>
</dbReference>
<dbReference type="InterPro" id="IPR014167">
    <property type="entry name" value="Tol-Pal_TolB"/>
</dbReference>
<dbReference type="GO" id="GO:0017038">
    <property type="term" value="P:protein import"/>
    <property type="evidence" value="ECO:0007669"/>
    <property type="project" value="InterPro"/>
</dbReference>
<dbReference type="InterPro" id="IPR007195">
    <property type="entry name" value="TolB_N"/>
</dbReference>
<keyword evidence="3 5" id="KW-0732">Signal</keyword>
<evidence type="ECO:0000259" key="6">
    <source>
        <dbReference type="Pfam" id="PF04052"/>
    </source>
</evidence>
<dbReference type="Gene3D" id="3.40.50.10070">
    <property type="entry name" value="TolB, N-terminal domain"/>
    <property type="match status" value="1"/>
</dbReference>
<dbReference type="InterPro" id="IPR011042">
    <property type="entry name" value="6-blade_b-propeller_TolB-like"/>
</dbReference>
<name>A0A318QAX0_9PROT</name>
<protein>
    <recommendedName>
        <fullName evidence="5">Tol-Pal system protein TolB</fullName>
    </recommendedName>
</protein>
<gene>
    <name evidence="5 8" type="primary">tolB</name>
    <name evidence="7" type="ORF">C3920_10390</name>
    <name evidence="8" type="ORF">CFR71_06285</name>
</gene>
<accession>A0A318QAX0</accession>
<dbReference type="EMBL" id="NOXG01000004">
    <property type="protein sequence ID" value="PYD76075.1"/>
    <property type="molecule type" value="Genomic_DNA"/>
</dbReference>
<dbReference type="HAMAP" id="MF_00671">
    <property type="entry name" value="TolB"/>
    <property type="match status" value="1"/>
</dbReference>
<dbReference type="Pfam" id="PF07676">
    <property type="entry name" value="PD40"/>
    <property type="match status" value="4"/>
</dbReference>
<dbReference type="GO" id="GO:0042597">
    <property type="term" value="C:periplasmic space"/>
    <property type="evidence" value="ECO:0007669"/>
    <property type="project" value="UniProtKB-SubCell"/>
</dbReference>
<proteinExistence type="inferred from homology"/>
<feature type="domain" description="TolB N-terminal" evidence="6">
    <location>
        <begin position="57"/>
        <end position="148"/>
    </location>
</feature>
<reference evidence="7 10" key="2">
    <citation type="submission" date="2018-02" db="EMBL/GenBank/DDBJ databases">
        <authorList>
            <person name="Skraban J."/>
            <person name="Trcek J."/>
        </authorList>
    </citation>
    <scope>NUCLEOTIDE SEQUENCE [LARGE SCALE GENOMIC DNA]</scope>
    <source>
        <strain evidence="7 10">AV446</strain>
    </source>
</reference>
<evidence type="ECO:0000313" key="10">
    <source>
        <dbReference type="Proteomes" id="UP000248116"/>
    </source>
</evidence>
<dbReference type="SUPFAM" id="SSF52964">
    <property type="entry name" value="TolB, N-terminal domain"/>
    <property type="match status" value="1"/>
</dbReference>
<comment type="subcellular location">
    <subcellularLocation>
        <location evidence="1 5">Periplasm</location>
    </subcellularLocation>
</comment>
<dbReference type="Proteomes" id="UP000248116">
    <property type="component" value="Unassembled WGS sequence"/>
</dbReference>
<dbReference type="RefSeq" id="WP_110529071.1">
    <property type="nucleotide sequence ID" value="NZ_JAHRDT010000030.1"/>
</dbReference>
<dbReference type="Pfam" id="PF04052">
    <property type="entry name" value="TolB_N"/>
    <property type="match status" value="1"/>
</dbReference>
<keyword evidence="5" id="KW-0132">Cell division</keyword>
<evidence type="ECO:0000256" key="1">
    <source>
        <dbReference type="ARBA" id="ARBA00004418"/>
    </source>
</evidence>
<organism evidence="8 9">
    <name type="scientific">Novacetimonas pomaceti</name>
    <dbReference type="NCBI Taxonomy" id="2021998"/>
    <lineage>
        <taxon>Bacteria</taxon>
        <taxon>Pseudomonadati</taxon>
        <taxon>Pseudomonadota</taxon>
        <taxon>Alphaproteobacteria</taxon>
        <taxon>Acetobacterales</taxon>
        <taxon>Acetobacteraceae</taxon>
        <taxon>Novacetimonas</taxon>
    </lineage>
</organism>
<dbReference type="Proteomes" id="UP000247609">
    <property type="component" value="Unassembled WGS sequence"/>
</dbReference>
<comment type="caution">
    <text evidence="8">The sequence shown here is derived from an EMBL/GenBank/DDBJ whole genome shotgun (WGS) entry which is preliminary data.</text>
</comment>
<evidence type="ECO:0000256" key="5">
    <source>
        <dbReference type="HAMAP-Rule" id="MF_00671"/>
    </source>
</evidence>
<evidence type="ECO:0000256" key="2">
    <source>
        <dbReference type="ARBA" id="ARBA00009820"/>
    </source>
</evidence>
<dbReference type="EMBL" id="PRCW01000079">
    <property type="protein sequence ID" value="PYD47357.1"/>
    <property type="molecule type" value="Genomic_DNA"/>
</dbReference>
<comment type="subunit">
    <text evidence="5">The Tol-Pal system is composed of five core proteins: the inner membrane proteins TolA, TolQ and TolR, the periplasmic protein TolB and the outer membrane protein Pal. They form a network linking the inner and outer membranes and the peptidoglycan layer.</text>
</comment>